<comment type="subcellular location">
    <subcellularLocation>
        <location evidence="1">Periplasm</location>
    </subcellularLocation>
</comment>
<reference evidence="5 6" key="1">
    <citation type="submission" date="2018-06" db="EMBL/GenBank/DDBJ databases">
        <title>Genomic Encyclopedia of Archaeal and Bacterial Type Strains, Phase II (KMG-II): from individual species to whole genera.</title>
        <authorList>
            <person name="Goeker M."/>
        </authorList>
    </citation>
    <scope>NUCLEOTIDE SEQUENCE [LARGE SCALE GENOMIC DNA]</scope>
    <source>
        <strain evidence="5 6">DSM 22009</strain>
    </source>
</reference>
<dbReference type="Proteomes" id="UP000248916">
    <property type="component" value="Unassembled WGS sequence"/>
</dbReference>
<name>A0A2W7N1C0_9RHOB</name>
<accession>A0A2W7N1C0</accession>
<keyword evidence="6" id="KW-1185">Reference proteome</keyword>
<feature type="signal peptide" evidence="3">
    <location>
        <begin position="1"/>
        <end position="28"/>
    </location>
</feature>
<evidence type="ECO:0000256" key="2">
    <source>
        <dbReference type="ARBA" id="ARBA00007639"/>
    </source>
</evidence>
<comment type="caution">
    <text evidence="5">The sequence shown here is derived from an EMBL/GenBank/DDBJ whole genome shotgun (WGS) entry which is preliminary data.</text>
</comment>
<dbReference type="NCBIfam" id="TIGR02637">
    <property type="entry name" value="RhaS"/>
    <property type="match status" value="1"/>
</dbReference>
<evidence type="ECO:0000256" key="3">
    <source>
        <dbReference type="SAM" id="SignalP"/>
    </source>
</evidence>
<dbReference type="GO" id="GO:0030288">
    <property type="term" value="C:outer membrane-bounded periplasmic space"/>
    <property type="evidence" value="ECO:0007669"/>
    <property type="project" value="TreeGrafter"/>
</dbReference>
<dbReference type="Pfam" id="PF13407">
    <property type="entry name" value="Peripla_BP_4"/>
    <property type="match status" value="1"/>
</dbReference>
<dbReference type="InterPro" id="IPR025997">
    <property type="entry name" value="SBP_2_dom"/>
</dbReference>
<dbReference type="PANTHER" id="PTHR30036">
    <property type="entry name" value="D-XYLOSE-BINDING PERIPLASMIC PROTEIN"/>
    <property type="match status" value="1"/>
</dbReference>
<gene>
    <name evidence="5" type="ORF">LX81_03115</name>
</gene>
<evidence type="ECO:0000259" key="4">
    <source>
        <dbReference type="Pfam" id="PF13407"/>
    </source>
</evidence>
<protein>
    <submittedName>
        <fullName evidence="5">Rhamnose-binding protein</fullName>
    </submittedName>
</protein>
<dbReference type="InterPro" id="IPR028082">
    <property type="entry name" value="Peripla_BP_I"/>
</dbReference>
<sequence>MTTTRRIAIGAGLAAGLSASLMGGAATAQDTVRIALVAKALGIGFFEAAARGAEEAAEELGDVEIIYTGPTTTTAEGQIEVVNSLIAQRVDAIAISANDPDALVPALERAMQRGITVVSWDSGVAPAGREMHLAPSSDQLIGETIITLAADHLPDEAGKVAVLSATSTSTNQNVWIAAMKEYMADTYPDIELVATVYGDDLADKSYRETQGLLQSYPDLDAIIAPTSVGIVAAAQAVQDAGKVGEVNVTGLGLPSEMAGAIESGASESFAIWNPIDLGYAVTTIAYELATDAATAEPGAELSMGRVGTATLDENNEAAMSEPFTYDASNIDEFASVF</sequence>
<dbReference type="EMBL" id="QKZL01000016">
    <property type="protein sequence ID" value="PZX13781.1"/>
    <property type="molecule type" value="Genomic_DNA"/>
</dbReference>
<dbReference type="GO" id="GO:0015762">
    <property type="term" value="P:rhamnose transmembrane transport"/>
    <property type="evidence" value="ECO:0007669"/>
    <property type="project" value="InterPro"/>
</dbReference>
<dbReference type="InterPro" id="IPR050555">
    <property type="entry name" value="Bact_Solute-Bind_Prot2"/>
</dbReference>
<evidence type="ECO:0000313" key="5">
    <source>
        <dbReference type="EMBL" id="PZX13781.1"/>
    </source>
</evidence>
<proteinExistence type="inferred from homology"/>
<dbReference type="SUPFAM" id="SSF53822">
    <property type="entry name" value="Periplasmic binding protein-like I"/>
    <property type="match status" value="1"/>
</dbReference>
<comment type="similarity">
    <text evidence="2">Belongs to the bacterial solute-binding protein 2 family.</text>
</comment>
<dbReference type="AlphaFoldDB" id="A0A2W7N1C0"/>
<organism evidence="5 6">
    <name type="scientific">Palleronia aestuarii</name>
    <dbReference type="NCBI Taxonomy" id="568105"/>
    <lineage>
        <taxon>Bacteria</taxon>
        <taxon>Pseudomonadati</taxon>
        <taxon>Pseudomonadota</taxon>
        <taxon>Alphaproteobacteria</taxon>
        <taxon>Rhodobacterales</taxon>
        <taxon>Roseobacteraceae</taxon>
        <taxon>Palleronia</taxon>
    </lineage>
</organism>
<dbReference type="InterPro" id="IPR006311">
    <property type="entry name" value="TAT_signal"/>
</dbReference>
<dbReference type="RefSeq" id="WP_111538198.1">
    <property type="nucleotide sequence ID" value="NZ_QKZL01000016.1"/>
</dbReference>
<dbReference type="OrthoDB" id="9781890at2"/>
<evidence type="ECO:0000256" key="1">
    <source>
        <dbReference type="ARBA" id="ARBA00004418"/>
    </source>
</evidence>
<dbReference type="GO" id="GO:0030246">
    <property type="term" value="F:carbohydrate binding"/>
    <property type="evidence" value="ECO:0007669"/>
    <property type="project" value="TreeGrafter"/>
</dbReference>
<dbReference type="PANTHER" id="PTHR30036:SF8">
    <property type="entry name" value="ABC-TYPE SUGAR TRANSPORT SYSTEM PERIPLASMIC COMPONENT-LIKE PROTEIN"/>
    <property type="match status" value="1"/>
</dbReference>
<dbReference type="Gene3D" id="3.40.50.2300">
    <property type="match status" value="2"/>
</dbReference>
<feature type="chain" id="PRO_5015941242" evidence="3">
    <location>
        <begin position="29"/>
        <end position="337"/>
    </location>
</feature>
<evidence type="ECO:0000313" key="6">
    <source>
        <dbReference type="Proteomes" id="UP000248916"/>
    </source>
</evidence>
<dbReference type="InterPro" id="IPR013459">
    <property type="entry name" value="RhaS"/>
</dbReference>
<dbReference type="PROSITE" id="PS51318">
    <property type="entry name" value="TAT"/>
    <property type="match status" value="1"/>
</dbReference>
<feature type="domain" description="Periplasmic binding protein" evidence="4">
    <location>
        <begin position="34"/>
        <end position="290"/>
    </location>
</feature>
<keyword evidence="3" id="KW-0732">Signal</keyword>